<dbReference type="AlphaFoldDB" id="A0ABD0J7N4"/>
<protein>
    <submittedName>
        <fullName evidence="1">Uncharacterized protein</fullName>
    </submittedName>
</protein>
<evidence type="ECO:0000313" key="2">
    <source>
        <dbReference type="Proteomes" id="UP001519460"/>
    </source>
</evidence>
<proteinExistence type="predicted"/>
<evidence type="ECO:0000313" key="1">
    <source>
        <dbReference type="EMBL" id="KAK7464624.1"/>
    </source>
</evidence>
<keyword evidence="2" id="KW-1185">Reference proteome</keyword>
<name>A0ABD0J7N4_9CAEN</name>
<reference evidence="1 2" key="1">
    <citation type="journal article" date="2023" name="Sci. Data">
        <title>Genome assembly of the Korean intertidal mud-creeper Batillaria attramentaria.</title>
        <authorList>
            <person name="Patra A.K."/>
            <person name="Ho P.T."/>
            <person name="Jun S."/>
            <person name="Lee S.J."/>
            <person name="Kim Y."/>
            <person name="Won Y.J."/>
        </authorList>
    </citation>
    <scope>NUCLEOTIDE SEQUENCE [LARGE SCALE GENOMIC DNA]</scope>
    <source>
        <strain evidence="1">Wonlab-2016</strain>
    </source>
</reference>
<gene>
    <name evidence="1" type="ORF">BaRGS_00037824</name>
</gene>
<organism evidence="1 2">
    <name type="scientific">Batillaria attramentaria</name>
    <dbReference type="NCBI Taxonomy" id="370345"/>
    <lineage>
        <taxon>Eukaryota</taxon>
        <taxon>Metazoa</taxon>
        <taxon>Spiralia</taxon>
        <taxon>Lophotrochozoa</taxon>
        <taxon>Mollusca</taxon>
        <taxon>Gastropoda</taxon>
        <taxon>Caenogastropoda</taxon>
        <taxon>Sorbeoconcha</taxon>
        <taxon>Cerithioidea</taxon>
        <taxon>Batillariidae</taxon>
        <taxon>Batillaria</taxon>
    </lineage>
</organism>
<accession>A0ABD0J7N4</accession>
<dbReference type="EMBL" id="JACVVK020000582">
    <property type="protein sequence ID" value="KAK7464624.1"/>
    <property type="molecule type" value="Genomic_DNA"/>
</dbReference>
<dbReference type="Proteomes" id="UP001519460">
    <property type="component" value="Unassembled WGS sequence"/>
</dbReference>
<comment type="caution">
    <text evidence="1">The sequence shown here is derived from an EMBL/GenBank/DDBJ whole genome shotgun (WGS) entry which is preliminary data.</text>
</comment>
<sequence>MIPENVNASEANVCPHAMQGIQETRMKANEQATMKVSKNNIRKGERKYNPSSLALHAFLSKKKLSLQPHTFPPPPSVLLTHTVLFTHWVLLVQLTPALSSKEKTKTTNP</sequence>